<dbReference type="InterPro" id="IPR036280">
    <property type="entry name" value="Multihaem_cyt_sf"/>
</dbReference>
<evidence type="ECO:0000313" key="3">
    <source>
        <dbReference type="EMBL" id="ABV37863.1"/>
    </source>
</evidence>
<evidence type="ECO:0000313" key="4">
    <source>
        <dbReference type="Proteomes" id="UP000002015"/>
    </source>
</evidence>
<keyword evidence="1" id="KW-0732">Signal</keyword>
<dbReference type="PANTHER" id="PTHR35038">
    <property type="entry name" value="DISSIMILATORY SULFITE REDUCTASE SIRA"/>
    <property type="match status" value="1"/>
</dbReference>
<dbReference type="Gene3D" id="3.90.10.10">
    <property type="entry name" value="Cytochrome C3"/>
    <property type="match status" value="1"/>
</dbReference>
<proteinExistence type="predicted"/>
<evidence type="ECO:0000256" key="1">
    <source>
        <dbReference type="ARBA" id="ARBA00022729"/>
    </source>
</evidence>
<protein>
    <submittedName>
        <fullName evidence="3">Uncharacterized protein</fullName>
    </submittedName>
</protein>
<dbReference type="Gene3D" id="1.10.1130.10">
    <property type="entry name" value="Flavocytochrome C3, Chain A"/>
    <property type="match status" value="1"/>
</dbReference>
<dbReference type="HOGENOM" id="CLU_489917_0_0_6"/>
<name>A8FYE0_SHESH</name>
<keyword evidence="4" id="KW-1185">Reference proteome</keyword>
<dbReference type="STRING" id="425104.Ssed_3259"/>
<dbReference type="Proteomes" id="UP000002015">
    <property type="component" value="Chromosome"/>
</dbReference>
<dbReference type="SUPFAM" id="SSF48695">
    <property type="entry name" value="Multiheme cytochromes"/>
    <property type="match status" value="1"/>
</dbReference>
<dbReference type="PANTHER" id="PTHR35038:SF8">
    <property type="entry name" value="C-TYPE POLYHEME CYTOCHROME OMCC"/>
    <property type="match status" value="1"/>
</dbReference>
<dbReference type="PROSITE" id="PS51257">
    <property type="entry name" value="PROKAR_LIPOPROTEIN"/>
    <property type="match status" value="1"/>
</dbReference>
<reference evidence="3 4" key="1">
    <citation type="submission" date="2007-08" db="EMBL/GenBank/DDBJ databases">
        <title>Complete sequence of Shewanella sediminis HAW-EB3.</title>
        <authorList>
            <consortium name="US DOE Joint Genome Institute"/>
            <person name="Copeland A."/>
            <person name="Lucas S."/>
            <person name="Lapidus A."/>
            <person name="Barry K."/>
            <person name="Glavina del Rio T."/>
            <person name="Dalin E."/>
            <person name="Tice H."/>
            <person name="Pitluck S."/>
            <person name="Chertkov O."/>
            <person name="Brettin T."/>
            <person name="Bruce D."/>
            <person name="Detter J.C."/>
            <person name="Han C."/>
            <person name="Schmutz J."/>
            <person name="Larimer F."/>
            <person name="Land M."/>
            <person name="Hauser L."/>
            <person name="Kyrpides N."/>
            <person name="Kim E."/>
            <person name="Zhao J.-S."/>
            <person name="Richardson P."/>
        </authorList>
    </citation>
    <scope>NUCLEOTIDE SEQUENCE [LARGE SCALE GENOMIC DNA]</scope>
    <source>
        <strain evidence="3 4">HAW-EB3</strain>
    </source>
</reference>
<accession>A8FYE0</accession>
<sequence length="536" mass="57947" precursor="true">MMNIKDKHTPYKKLILAGMISMLVACGSDNDDPLPPPEENNPPIANPSSAETTIGTSILIDALANDTDPDGDPLTIETVTVTSGAGTALIQDNKILFVSDKVGATVLNYTISDGNGGEAESTVTVVVLSDEVALAYVGTDTCIACHTDKKTYYETGHNFKLTKVNGEKPLYPFSSIPNGILEFFDVNNTLGNPSSWADISYVIGGYKSSTMFIDQNGYIMTGNAVGTFPVPEGTEANAHMTWPWNPNDAPDSHGYDYCGRCHTTGWQDYTEGAGDNRNLNRQDDMPGMGGTFAMTGVQCESCHGAGSEHVKGPSKHNIVKLADARVPGDYTADDMGYGKPATCQECHTTDDAVRRYPSYESPFEQKFGAGTLNARLKRTSGFGPEGRRDGRGGRHAATTLIGADPDTGVAMGKKKDFTCSTCHNPHRSENYQDQPGHEDAMVRECTDCHDKEFADVPGSEIASAAHEFIAKCTDCHMPSESHLLKIDLEGAKDDPRHFSADGEYMKPWLRAYDSCSGCHADDYDARASKIGQIHKY</sequence>
<dbReference type="eggNOG" id="COG2050">
    <property type="taxonomic scope" value="Bacteria"/>
</dbReference>
<dbReference type="Pfam" id="PF17963">
    <property type="entry name" value="Big_9"/>
    <property type="match status" value="1"/>
</dbReference>
<evidence type="ECO:0000256" key="2">
    <source>
        <dbReference type="SAM" id="MobiDB-lite"/>
    </source>
</evidence>
<dbReference type="OrthoDB" id="9814800at2"/>
<gene>
    <name evidence="3" type="ordered locus">Ssed_3259</name>
</gene>
<feature type="region of interest" description="Disordered" evidence="2">
    <location>
        <begin position="28"/>
        <end position="50"/>
    </location>
</feature>
<dbReference type="CDD" id="cd08168">
    <property type="entry name" value="Cytochrom_C3"/>
    <property type="match status" value="1"/>
</dbReference>
<dbReference type="KEGG" id="sse:Ssed_3259"/>
<dbReference type="Gene3D" id="2.60.40.2810">
    <property type="match status" value="1"/>
</dbReference>
<organism evidence="3 4">
    <name type="scientific">Shewanella sediminis (strain HAW-EB3)</name>
    <dbReference type="NCBI Taxonomy" id="425104"/>
    <lineage>
        <taxon>Bacteria</taxon>
        <taxon>Pseudomonadati</taxon>
        <taxon>Pseudomonadota</taxon>
        <taxon>Gammaproteobacteria</taxon>
        <taxon>Alteromonadales</taxon>
        <taxon>Shewanellaceae</taxon>
        <taxon>Shewanella</taxon>
    </lineage>
</organism>
<feature type="compositionally biased region" description="Low complexity" evidence="2">
    <location>
        <begin position="41"/>
        <end position="50"/>
    </location>
</feature>
<dbReference type="InterPro" id="IPR051829">
    <property type="entry name" value="Multiheme_Cytochr_ET"/>
</dbReference>
<dbReference type="EMBL" id="CP000821">
    <property type="protein sequence ID" value="ABV37863.1"/>
    <property type="molecule type" value="Genomic_DNA"/>
</dbReference>
<dbReference type="RefSeq" id="WP_012143593.1">
    <property type="nucleotide sequence ID" value="NC_009831.1"/>
</dbReference>
<dbReference type="AlphaFoldDB" id="A8FYE0"/>